<protein>
    <submittedName>
        <fullName evidence="2">Uncharacterized protein</fullName>
    </submittedName>
</protein>
<dbReference type="KEGG" id="tps:THAPS_10983"/>
<feature type="compositionally biased region" description="Polar residues" evidence="1">
    <location>
        <begin position="98"/>
        <end position="124"/>
    </location>
</feature>
<accession>B5YM27</accession>
<dbReference type="AlphaFoldDB" id="B5YM27"/>
<dbReference type="InterPro" id="IPR018247">
    <property type="entry name" value="EF_Hand_1_Ca_BS"/>
</dbReference>
<sequence>MLLKRFRGGGTSPSETSVKTEPGSIKSKDKPSTKASSETSQQEDALEQREDFSCSYDGDNEYDDISRFIDNQLDDLTGRDKNVGFDLPLLPDKGPSPSYESTVQSSSTADNSYGYTKQRPTPQSDGIDEHIESAFRGVLHFLNLEATGMALGCIADDTATLGEDDVSLLSENSGDARVKAKELMNDIIPQDDSNHFDKNGNRIIGVDELVIVDIGISFNNILKEFHLNEEEIDRDGETKKEETEQQGFSVVNAIRACREEYHLMDTEPEKKKASLLALTKCKGRTKGVKKPSLLDRELTLEAESKDSLEKTLDRIEC</sequence>
<reference evidence="2 3" key="2">
    <citation type="journal article" date="2008" name="Nature">
        <title>The Phaeodactylum genome reveals the evolutionary history of diatom genomes.</title>
        <authorList>
            <person name="Bowler C."/>
            <person name="Allen A.E."/>
            <person name="Badger J.H."/>
            <person name="Grimwood J."/>
            <person name="Jabbari K."/>
            <person name="Kuo A."/>
            <person name="Maheswari U."/>
            <person name="Martens C."/>
            <person name="Maumus F."/>
            <person name="Otillar R.P."/>
            <person name="Rayko E."/>
            <person name="Salamov A."/>
            <person name="Vandepoele K."/>
            <person name="Beszteri B."/>
            <person name="Gruber A."/>
            <person name="Heijde M."/>
            <person name="Katinka M."/>
            <person name="Mock T."/>
            <person name="Valentin K."/>
            <person name="Verret F."/>
            <person name="Berges J.A."/>
            <person name="Brownlee C."/>
            <person name="Cadoret J.P."/>
            <person name="Chiovitti A."/>
            <person name="Choi C.J."/>
            <person name="Coesel S."/>
            <person name="De Martino A."/>
            <person name="Detter J.C."/>
            <person name="Durkin C."/>
            <person name="Falciatore A."/>
            <person name="Fournet J."/>
            <person name="Haruta M."/>
            <person name="Huysman M.J."/>
            <person name="Jenkins B.D."/>
            <person name="Jiroutova K."/>
            <person name="Jorgensen R.E."/>
            <person name="Joubert Y."/>
            <person name="Kaplan A."/>
            <person name="Kroger N."/>
            <person name="Kroth P.G."/>
            <person name="La Roche J."/>
            <person name="Lindquist E."/>
            <person name="Lommer M."/>
            <person name="Martin-Jezequel V."/>
            <person name="Lopez P.J."/>
            <person name="Lucas S."/>
            <person name="Mangogna M."/>
            <person name="McGinnis K."/>
            <person name="Medlin L.K."/>
            <person name="Montsant A."/>
            <person name="Oudot-Le Secq M.P."/>
            <person name="Napoli C."/>
            <person name="Obornik M."/>
            <person name="Parker M.S."/>
            <person name="Petit J.L."/>
            <person name="Porcel B.M."/>
            <person name="Poulsen N."/>
            <person name="Robison M."/>
            <person name="Rychlewski L."/>
            <person name="Rynearson T.A."/>
            <person name="Schmutz J."/>
            <person name="Shapiro H."/>
            <person name="Siaut M."/>
            <person name="Stanley M."/>
            <person name="Sussman M.R."/>
            <person name="Taylor A.R."/>
            <person name="Vardi A."/>
            <person name="von Dassow P."/>
            <person name="Vyverman W."/>
            <person name="Willis A."/>
            <person name="Wyrwicz L.S."/>
            <person name="Rokhsar D.S."/>
            <person name="Weissenbach J."/>
            <person name="Armbrust E.V."/>
            <person name="Green B.R."/>
            <person name="Van de Peer Y."/>
            <person name="Grigoriev I.V."/>
        </authorList>
    </citation>
    <scope>NUCLEOTIDE SEQUENCE [LARGE SCALE GENOMIC DNA]</scope>
    <source>
        <strain evidence="2 3">CCMP1335</strain>
    </source>
</reference>
<gene>
    <name evidence="2" type="ORF">THAPS_10983</name>
</gene>
<proteinExistence type="predicted"/>
<evidence type="ECO:0000313" key="3">
    <source>
        <dbReference type="Proteomes" id="UP000001449"/>
    </source>
</evidence>
<organism evidence="2 3">
    <name type="scientific">Thalassiosira pseudonana</name>
    <name type="common">Marine diatom</name>
    <name type="synonym">Cyclotella nana</name>
    <dbReference type="NCBI Taxonomy" id="35128"/>
    <lineage>
        <taxon>Eukaryota</taxon>
        <taxon>Sar</taxon>
        <taxon>Stramenopiles</taxon>
        <taxon>Ochrophyta</taxon>
        <taxon>Bacillariophyta</taxon>
        <taxon>Coscinodiscophyceae</taxon>
        <taxon>Thalassiosirophycidae</taxon>
        <taxon>Thalassiosirales</taxon>
        <taxon>Thalassiosiraceae</taxon>
        <taxon>Thalassiosira</taxon>
    </lineage>
</organism>
<name>B5YM27_THAPS</name>
<keyword evidence="3" id="KW-1185">Reference proteome</keyword>
<feature type="compositionally biased region" description="Polar residues" evidence="1">
    <location>
        <begin position="33"/>
        <end position="43"/>
    </location>
</feature>
<evidence type="ECO:0000256" key="1">
    <source>
        <dbReference type="SAM" id="MobiDB-lite"/>
    </source>
</evidence>
<dbReference type="PROSITE" id="PS00018">
    <property type="entry name" value="EF_HAND_1"/>
    <property type="match status" value="1"/>
</dbReference>
<dbReference type="HOGENOM" id="CLU_878492_0_0_1"/>
<feature type="region of interest" description="Disordered" evidence="1">
    <location>
        <begin position="87"/>
        <end position="127"/>
    </location>
</feature>
<dbReference type="PaxDb" id="35128-Thaps10983"/>
<dbReference type="Proteomes" id="UP000001449">
    <property type="component" value="Chromosome 18"/>
</dbReference>
<dbReference type="InParanoid" id="B5YM27"/>
<evidence type="ECO:0000313" key="2">
    <source>
        <dbReference type="EMBL" id="ACI64337.1"/>
    </source>
</evidence>
<dbReference type="GeneID" id="7450878"/>
<dbReference type="EMBL" id="CP001159">
    <property type="protein sequence ID" value="ACI64337.1"/>
    <property type="molecule type" value="Genomic_DNA"/>
</dbReference>
<dbReference type="RefSeq" id="XP_002295620.1">
    <property type="nucleotide sequence ID" value="XM_002295584.1"/>
</dbReference>
<feature type="region of interest" description="Disordered" evidence="1">
    <location>
        <begin position="1"/>
        <end position="58"/>
    </location>
</feature>
<reference evidence="2 3" key="1">
    <citation type="journal article" date="2004" name="Science">
        <title>The genome of the diatom Thalassiosira pseudonana: ecology, evolution, and metabolism.</title>
        <authorList>
            <person name="Armbrust E.V."/>
            <person name="Berges J.A."/>
            <person name="Bowler C."/>
            <person name="Green B.R."/>
            <person name="Martinez D."/>
            <person name="Putnam N.H."/>
            <person name="Zhou S."/>
            <person name="Allen A.E."/>
            <person name="Apt K.E."/>
            <person name="Bechner M."/>
            <person name="Brzezinski M.A."/>
            <person name="Chaal B.K."/>
            <person name="Chiovitti A."/>
            <person name="Davis A.K."/>
            <person name="Demarest M.S."/>
            <person name="Detter J.C."/>
            <person name="Glavina T."/>
            <person name="Goodstein D."/>
            <person name="Hadi M.Z."/>
            <person name="Hellsten U."/>
            <person name="Hildebrand M."/>
            <person name="Jenkins B.D."/>
            <person name="Jurka J."/>
            <person name="Kapitonov V.V."/>
            <person name="Kroger N."/>
            <person name="Lau W.W."/>
            <person name="Lane T.W."/>
            <person name="Larimer F.W."/>
            <person name="Lippmeier J.C."/>
            <person name="Lucas S."/>
            <person name="Medina M."/>
            <person name="Montsant A."/>
            <person name="Obornik M."/>
            <person name="Parker M.S."/>
            <person name="Palenik B."/>
            <person name="Pazour G.J."/>
            <person name="Richardson P.M."/>
            <person name="Rynearson T.A."/>
            <person name="Saito M.A."/>
            <person name="Schwartz D.C."/>
            <person name="Thamatrakoln K."/>
            <person name="Valentin K."/>
            <person name="Vardi A."/>
            <person name="Wilkerson F.P."/>
            <person name="Rokhsar D.S."/>
        </authorList>
    </citation>
    <scope>NUCLEOTIDE SEQUENCE [LARGE SCALE GENOMIC DNA]</scope>
    <source>
        <strain evidence="2 3">CCMP1335</strain>
    </source>
</reference>